<dbReference type="PANTHER" id="PTHR43103:SF3">
    <property type="entry name" value="ADP-L-GLYCERO-D-MANNO-HEPTOSE-6-EPIMERASE"/>
    <property type="match status" value="1"/>
</dbReference>
<dbReference type="Proteomes" id="UP000694872">
    <property type="component" value="Unplaced"/>
</dbReference>
<dbReference type="InterPro" id="IPR001509">
    <property type="entry name" value="Epimerase_deHydtase"/>
</dbReference>
<gene>
    <name evidence="6" type="primary">LOC106125432</name>
    <name evidence="4" type="ORF">RR46_11194</name>
</gene>
<dbReference type="InterPro" id="IPR036291">
    <property type="entry name" value="NAD(P)-bd_dom_sf"/>
</dbReference>
<keyword evidence="5" id="KW-1185">Reference proteome</keyword>
<evidence type="ECO:0000259" key="3">
    <source>
        <dbReference type="Pfam" id="PF01370"/>
    </source>
</evidence>
<accession>A0A194PYH2</accession>
<evidence type="ECO:0000256" key="1">
    <source>
        <dbReference type="ARBA" id="ARBA00022857"/>
    </source>
</evidence>
<evidence type="ECO:0000256" key="2">
    <source>
        <dbReference type="ARBA" id="ARBA00023277"/>
    </source>
</evidence>
<organism evidence="4 5">
    <name type="scientific">Papilio xuthus</name>
    <name type="common">Asian swallowtail butterfly</name>
    <dbReference type="NCBI Taxonomy" id="66420"/>
    <lineage>
        <taxon>Eukaryota</taxon>
        <taxon>Metazoa</taxon>
        <taxon>Ecdysozoa</taxon>
        <taxon>Arthropoda</taxon>
        <taxon>Hexapoda</taxon>
        <taxon>Insecta</taxon>
        <taxon>Pterygota</taxon>
        <taxon>Neoptera</taxon>
        <taxon>Endopterygota</taxon>
        <taxon>Lepidoptera</taxon>
        <taxon>Glossata</taxon>
        <taxon>Ditrysia</taxon>
        <taxon>Papilionoidea</taxon>
        <taxon>Papilionidae</taxon>
        <taxon>Papilioninae</taxon>
        <taxon>Papilio</taxon>
    </lineage>
</organism>
<dbReference type="Gene3D" id="3.40.50.720">
    <property type="entry name" value="NAD(P)-binding Rossmann-like Domain"/>
    <property type="match status" value="1"/>
</dbReference>
<name>A0A194PYH2_PAPXU</name>
<evidence type="ECO:0000313" key="5">
    <source>
        <dbReference type="Proteomes" id="UP000053268"/>
    </source>
</evidence>
<sequence>MDIAVTGAAGYIGDLLADALLANDSPLNVASLLLVDTIEPRIRHDPRVRTLALDLTAPGAADQIVTSNRQILFHLAAVVSGHAEADFDLGLAVNFDVTRALLEAARKRANNMRFVFVSTVGVFGGDLPPVVLDYTAVTPQTSYGVGKAMSELLVNEYARRGFVDGLAVRLPTVSVRGGAANRAVTSFASGIIREPIRGECAVCPVDEDQRLWLCSPKTVVKNILHAGTLSSAQLDPWRVINLPGLTATVGEMVRALREVAGEEVASRVQFVKDEMIARMVASFPPEFETTRANRLGFIADRNFAEVIRIFIEEEAKKKC</sequence>
<dbReference type="InterPro" id="IPR050005">
    <property type="entry name" value="DenD"/>
</dbReference>
<keyword evidence="1" id="KW-0521">NADP</keyword>
<dbReference type="NCBIfam" id="NF043036">
    <property type="entry name" value="ErythonDh"/>
    <property type="match status" value="1"/>
</dbReference>
<dbReference type="AlphaFoldDB" id="A0A194PYH2"/>
<dbReference type="Proteomes" id="UP000053268">
    <property type="component" value="Unassembled WGS sequence"/>
</dbReference>
<reference evidence="6" key="2">
    <citation type="submission" date="2025-04" db="UniProtKB">
        <authorList>
            <consortium name="RefSeq"/>
        </authorList>
    </citation>
    <scope>IDENTIFICATION</scope>
</reference>
<dbReference type="PANTHER" id="PTHR43103">
    <property type="entry name" value="NUCLEOSIDE-DIPHOSPHATE-SUGAR EPIMERASE"/>
    <property type="match status" value="1"/>
</dbReference>
<reference evidence="4 5" key="1">
    <citation type="journal article" date="2015" name="Nat. Commun.">
        <title>Outbred genome sequencing and CRISPR/Cas9 gene editing in butterflies.</title>
        <authorList>
            <person name="Li X."/>
            <person name="Fan D."/>
            <person name="Zhang W."/>
            <person name="Liu G."/>
            <person name="Zhang L."/>
            <person name="Zhao L."/>
            <person name="Fang X."/>
            <person name="Chen L."/>
            <person name="Dong Y."/>
            <person name="Chen Y."/>
            <person name="Ding Y."/>
            <person name="Zhao R."/>
            <person name="Feng M."/>
            <person name="Zhu Y."/>
            <person name="Feng Y."/>
            <person name="Jiang X."/>
            <person name="Zhu D."/>
            <person name="Xiang H."/>
            <person name="Feng X."/>
            <person name="Li S."/>
            <person name="Wang J."/>
            <person name="Zhang G."/>
            <person name="Kronforst M.R."/>
            <person name="Wang W."/>
        </authorList>
    </citation>
    <scope>NUCLEOTIDE SEQUENCE [LARGE SCALE GENOMIC DNA]</scope>
    <source>
        <strain evidence="4">Ya'a_city_454_Px</strain>
        <tissue evidence="4">Whole body</tissue>
    </source>
</reference>
<dbReference type="GeneID" id="106125432"/>
<evidence type="ECO:0000313" key="4">
    <source>
        <dbReference type="EMBL" id="KPI98073.1"/>
    </source>
</evidence>
<dbReference type="CDD" id="cd05238">
    <property type="entry name" value="Gne_like_SDR_e"/>
    <property type="match status" value="1"/>
</dbReference>
<dbReference type="Pfam" id="PF01370">
    <property type="entry name" value="Epimerase"/>
    <property type="match status" value="1"/>
</dbReference>
<protein>
    <submittedName>
        <fullName evidence="6">Uncharacterized protein HI_1014-like</fullName>
    </submittedName>
</protein>
<dbReference type="GO" id="GO:0016491">
    <property type="term" value="F:oxidoreductase activity"/>
    <property type="evidence" value="ECO:0007669"/>
    <property type="project" value="InterPro"/>
</dbReference>
<dbReference type="STRING" id="66420.A0A194PYH2"/>
<proteinExistence type="predicted"/>
<dbReference type="RefSeq" id="XP_013178085.1">
    <property type="nucleotide sequence ID" value="XM_013322631.1"/>
</dbReference>
<dbReference type="OrthoDB" id="16464at2759"/>
<feature type="domain" description="NAD-dependent epimerase/dehydratase" evidence="3">
    <location>
        <begin position="3"/>
        <end position="200"/>
    </location>
</feature>
<dbReference type="SUPFAM" id="SSF51735">
    <property type="entry name" value="NAD(P)-binding Rossmann-fold domains"/>
    <property type="match status" value="1"/>
</dbReference>
<evidence type="ECO:0000313" key="6">
    <source>
        <dbReference type="RefSeq" id="XP_013178085.1"/>
    </source>
</evidence>
<dbReference type="Gene3D" id="3.90.25.10">
    <property type="entry name" value="UDP-galactose 4-epimerase, domain 1"/>
    <property type="match status" value="1"/>
</dbReference>
<keyword evidence="2" id="KW-0119">Carbohydrate metabolism</keyword>
<dbReference type="EMBL" id="KQ459586">
    <property type="protein sequence ID" value="KPI98073.1"/>
    <property type="molecule type" value="Genomic_DNA"/>
</dbReference>
<dbReference type="KEGG" id="pxu:106125432"/>